<reference evidence="2 3" key="1">
    <citation type="journal article" date="2024" name="Nat. Commun.">
        <title>Phylogenomics reveals the evolutionary origins of lichenization in chlorophyte algae.</title>
        <authorList>
            <person name="Puginier C."/>
            <person name="Libourel C."/>
            <person name="Otte J."/>
            <person name="Skaloud P."/>
            <person name="Haon M."/>
            <person name="Grisel S."/>
            <person name="Petersen M."/>
            <person name="Berrin J.G."/>
            <person name="Delaux P.M."/>
            <person name="Dal Grande F."/>
            <person name="Keller J."/>
        </authorList>
    </citation>
    <scope>NUCLEOTIDE SEQUENCE [LARGE SCALE GENOMIC DNA]</scope>
    <source>
        <strain evidence="2 3">SAG 2145</strain>
    </source>
</reference>
<keyword evidence="3" id="KW-1185">Reference proteome</keyword>
<evidence type="ECO:0000256" key="1">
    <source>
        <dbReference type="SAM" id="MobiDB-lite"/>
    </source>
</evidence>
<dbReference type="InterPro" id="IPR012677">
    <property type="entry name" value="Nucleotide-bd_a/b_plait_sf"/>
</dbReference>
<dbReference type="EMBL" id="JALJOS010000043">
    <property type="protein sequence ID" value="KAK9820781.1"/>
    <property type="molecule type" value="Genomic_DNA"/>
</dbReference>
<dbReference type="PANTHER" id="PTHR21678">
    <property type="entry name" value="GROWTH INHIBITION AND DIFFERENTIATION RELATED PROTEIN 88"/>
    <property type="match status" value="1"/>
</dbReference>
<feature type="region of interest" description="Disordered" evidence="1">
    <location>
        <begin position="179"/>
        <end position="219"/>
    </location>
</feature>
<dbReference type="PANTHER" id="PTHR21678:SF0">
    <property type="entry name" value="C3H1-TYPE DOMAIN-CONTAINING PROTEIN"/>
    <property type="match status" value="1"/>
</dbReference>
<name>A0AAW1QH90_9CHLO</name>
<dbReference type="InterPro" id="IPR039884">
    <property type="entry name" value="R3HC1/R3HCL"/>
</dbReference>
<sequence length="219" mass="23559">MPCTIGEQDDWEAFDHKLTLRETDDAAPAQRDGVTALRSPATFEHLRSARGASPALDSDGAFGVSASAELAFEGLHILEMPHLPEDVTTAQLEAFAASFGGSPQGPVVRWVNDSTALVIFPDPRAARQALAEPPASAFTLRPFSQASSASKAVSPLELQPPRPRPKTSSTVARRMLAGALRQPSLQDKAGEQTLATDRAASKARRQERRHQLDAAWEDD</sequence>
<evidence type="ECO:0000313" key="2">
    <source>
        <dbReference type="EMBL" id="KAK9820781.1"/>
    </source>
</evidence>
<feature type="region of interest" description="Disordered" evidence="1">
    <location>
        <begin position="151"/>
        <end position="170"/>
    </location>
</feature>
<dbReference type="Pfam" id="PF10309">
    <property type="entry name" value="NCBP3"/>
    <property type="match status" value="1"/>
</dbReference>
<accession>A0AAW1QH90</accession>
<gene>
    <name evidence="2" type="ORF">WJX74_001929</name>
</gene>
<dbReference type="Gene3D" id="3.30.70.330">
    <property type="match status" value="1"/>
</dbReference>
<dbReference type="AlphaFoldDB" id="A0AAW1QH90"/>
<dbReference type="GO" id="GO:0003729">
    <property type="term" value="F:mRNA binding"/>
    <property type="evidence" value="ECO:0007669"/>
    <property type="project" value="InterPro"/>
</dbReference>
<dbReference type="InterPro" id="IPR019416">
    <property type="entry name" value="NCBP3"/>
</dbReference>
<comment type="caution">
    <text evidence="2">The sequence shown here is derived from an EMBL/GenBank/DDBJ whole genome shotgun (WGS) entry which is preliminary data.</text>
</comment>
<proteinExistence type="predicted"/>
<dbReference type="Proteomes" id="UP001438707">
    <property type="component" value="Unassembled WGS sequence"/>
</dbReference>
<organism evidence="2 3">
    <name type="scientific">Apatococcus lobatus</name>
    <dbReference type="NCBI Taxonomy" id="904363"/>
    <lineage>
        <taxon>Eukaryota</taxon>
        <taxon>Viridiplantae</taxon>
        <taxon>Chlorophyta</taxon>
        <taxon>core chlorophytes</taxon>
        <taxon>Trebouxiophyceae</taxon>
        <taxon>Chlorellales</taxon>
        <taxon>Chlorellaceae</taxon>
        <taxon>Apatococcus</taxon>
    </lineage>
</organism>
<evidence type="ECO:0000313" key="3">
    <source>
        <dbReference type="Proteomes" id="UP001438707"/>
    </source>
</evidence>
<protein>
    <submittedName>
        <fullName evidence="2">Uncharacterized protein</fullName>
    </submittedName>
</protein>
<dbReference type="GO" id="GO:0000340">
    <property type="term" value="F:RNA 7-methylguanosine cap binding"/>
    <property type="evidence" value="ECO:0007669"/>
    <property type="project" value="InterPro"/>
</dbReference>